<evidence type="ECO:0000313" key="8">
    <source>
        <dbReference type="EMBL" id="RDW69206.1"/>
    </source>
</evidence>
<dbReference type="InterPro" id="IPR001138">
    <property type="entry name" value="Zn2Cys6_DnaBD"/>
</dbReference>
<evidence type="ECO:0000256" key="5">
    <source>
        <dbReference type="ARBA" id="ARBA00023163"/>
    </source>
</evidence>
<dbReference type="CDD" id="cd00067">
    <property type="entry name" value="GAL4"/>
    <property type="match status" value="1"/>
</dbReference>
<organism evidence="8 9">
    <name type="scientific">Coleophoma cylindrospora</name>
    <dbReference type="NCBI Taxonomy" id="1849047"/>
    <lineage>
        <taxon>Eukaryota</taxon>
        <taxon>Fungi</taxon>
        <taxon>Dikarya</taxon>
        <taxon>Ascomycota</taxon>
        <taxon>Pezizomycotina</taxon>
        <taxon>Leotiomycetes</taxon>
        <taxon>Helotiales</taxon>
        <taxon>Dermateaceae</taxon>
        <taxon>Coleophoma</taxon>
    </lineage>
</organism>
<evidence type="ECO:0000256" key="4">
    <source>
        <dbReference type="ARBA" id="ARBA00023125"/>
    </source>
</evidence>
<dbReference type="GO" id="GO:0008270">
    <property type="term" value="F:zinc ion binding"/>
    <property type="evidence" value="ECO:0007669"/>
    <property type="project" value="InterPro"/>
</dbReference>
<evidence type="ECO:0000313" key="9">
    <source>
        <dbReference type="Proteomes" id="UP000256645"/>
    </source>
</evidence>
<evidence type="ECO:0000256" key="6">
    <source>
        <dbReference type="ARBA" id="ARBA00023242"/>
    </source>
</evidence>
<name>A0A3D8R5D3_9HELO</name>
<evidence type="ECO:0000256" key="1">
    <source>
        <dbReference type="ARBA" id="ARBA00022723"/>
    </source>
</evidence>
<keyword evidence="3" id="KW-0805">Transcription regulation</keyword>
<gene>
    <name evidence="8" type="ORF">BP6252_08226</name>
</gene>
<reference evidence="8 9" key="1">
    <citation type="journal article" date="2018" name="IMA Fungus">
        <title>IMA Genome-F 9: Draft genome sequence of Annulohypoxylon stygium, Aspergillus mulundensis, Berkeleyomyces basicola (syn. Thielaviopsis basicola), Ceratocystis smalleyi, two Cercospora beticola strains, Coleophoma cylindrospora, Fusarium fracticaudum, Phialophora cf. hyalina, and Morchella septimelata.</title>
        <authorList>
            <person name="Wingfield B.D."/>
            <person name="Bills G.F."/>
            <person name="Dong Y."/>
            <person name="Huang W."/>
            <person name="Nel W.J."/>
            <person name="Swalarsk-Parry B.S."/>
            <person name="Vaghefi N."/>
            <person name="Wilken P.M."/>
            <person name="An Z."/>
            <person name="de Beer Z.W."/>
            <person name="De Vos L."/>
            <person name="Chen L."/>
            <person name="Duong T.A."/>
            <person name="Gao Y."/>
            <person name="Hammerbacher A."/>
            <person name="Kikkert J.R."/>
            <person name="Li Y."/>
            <person name="Li H."/>
            <person name="Li K."/>
            <person name="Li Q."/>
            <person name="Liu X."/>
            <person name="Ma X."/>
            <person name="Naidoo K."/>
            <person name="Pethybridge S.J."/>
            <person name="Sun J."/>
            <person name="Steenkamp E.T."/>
            <person name="van der Nest M.A."/>
            <person name="van Wyk S."/>
            <person name="Wingfield M.J."/>
            <person name="Xiong C."/>
            <person name="Yue Q."/>
            <person name="Zhang X."/>
        </authorList>
    </citation>
    <scope>NUCLEOTIDE SEQUENCE [LARGE SCALE GENOMIC DNA]</scope>
    <source>
        <strain evidence="8 9">BP6252</strain>
    </source>
</reference>
<dbReference type="PANTHER" id="PTHR36206:SF4">
    <property type="entry name" value="HYPOTHETICAL CONSERVED PROTEIN (EUROFUNG)-RELATED"/>
    <property type="match status" value="1"/>
</dbReference>
<keyword evidence="1" id="KW-0479">Metal-binding</keyword>
<dbReference type="SUPFAM" id="SSF57701">
    <property type="entry name" value="Zn2/Cys6 DNA-binding domain"/>
    <property type="match status" value="1"/>
</dbReference>
<dbReference type="EMBL" id="PDLM01000009">
    <property type="protein sequence ID" value="RDW69206.1"/>
    <property type="molecule type" value="Genomic_DNA"/>
</dbReference>
<evidence type="ECO:0000256" key="3">
    <source>
        <dbReference type="ARBA" id="ARBA00023015"/>
    </source>
</evidence>
<dbReference type="PANTHER" id="PTHR36206">
    <property type="entry name" value="ASPERCRYPTIN BIOSYNTHESIS CLUSTER-SPECIFIC TRANSCRIPTION REGULATOR ATNN-RELATED"/>
    <property type="match status" value="1"/>
</dbReference>
<evidence type="ECO:0000256" key="2">
    <source>
        <dbReference type="ARBA" id="ARBA00022833"/>
    </source>
</evidence>
<accession>A0A3D8R5D3</accession>
<dbReference type="Proteomes" id="UP000256645">
    <property type="component" value="Unassembled WGS sequence"/>
</dbReference>
<dbReference type="Pfam" id="PF00172">
    <property type="entry name" value="Zn_clus"/>
    <property type="match status" value="1"/>
</dbReference>
<keyword evidence="5" id="KW-0804">Transcription</keyword>
<evidence type="ECO:0000259" key="7">
    <source>
        <dbReference type="Pfam" id="PF00172"/>
    </source>
</evidence>
<keyword evidence="4" id="KW-0238">DNA-binding</keyword>
<dbReference type="InterPro" id="IPR052360">
    <property type="entry name" value="Transcr_Regulatory_Proteins"/>
</dbReference>
<comment type="caution">
    <text evidence="8">The sequence shown here is derived from an EMBL/GenBank/DDBJ whole genome shotgun (WGS) entry which is preliminary data.</text>
</comment>
<keyword evidence="2" id="KW-0862">Zinc</keyword>
<dbReference type="GO" id="GO:0000981">
    <property type="term" value="F:DNA-binding transcription factor activity, RNA polymerase II-specific"/>
    <property type="evidence" value="ECO:0007669"/>
    <property type="project" value="InterPro"/>
</dbReference>
<dbReference type="STRING" id="1849047.A0A3D8R5D3"/>
<proteinExistence type="predicted"/>
<keyword evidence="9" id="KW-1185">Reference proteome</keyword>
<sequence>MRHVKCGEERPICIRCISLGASCNYAGFPKKVALPPKLHVLAPRPRTQEIPSTFEIEIDEGYQYFELFRDKTSFQILSHTSDIQSLRLILLQAGILESSIRHVIAALGALEKASETTPDPIKVRRNDYLGEPKRHYQNAIKLYSHAISQMQSAVSNGTQDYRTTLLTCLVNQCFEAWTGNQDLALQQMQTGIKLIQQWKVDARNPPRASSPIVTAVEADLVRAFDRLAIQVVCFTAPAARSPVCNVSLSRDGREILYHIPRNFTSLQEAGIYQSSVMRYGMHLITTLLSKPEPVPSGRIYPFNCNAEITEEVLAELNTLIAHIKQWCAAFHVLSQSKLANGSENMTIAATLKIHVNTVHLCLIGLLAADEIVYDSYHEELSEMVDLAEMIIKARSNESSRGHFAFDLGVIYPLQLPAQKCRDSRIRKRAVALLSENPRREGVWDSVFVGKMMEWAVDVEEEFMENGYIPAWARIRGVAQSADMQRRRATLVCQQRISEDSGDLIIRQKDICW</sequence>
<dbReference type="OrthoDB" id="2593732at2759"/>
<dbReference type="AlphaFoldDB" id="A0A3D8R5D3"/>
<protein>
    <recommendedName>
        <fullName evidence="7">Zn(2)-C6 fungal-type domain-containing protein</fullName>
    </recommendedName>
</protein>
<keyword evidence="6" id="KW-0539">Nucleus</keyword>
<feature type="domain" description="Zn(2)-C6 fungal-type" evidence="7">
    <location>
        <begin position="2"/>
        <end position="31"/>
    </location>
</feature>
<dbReference type="GO" id="GO:0003677">
    <property type="term" value="F:DNA binding"/>
    <property type="evidence" value="ECO:0007669"/>
    <property type="project" value="UniProtKB-KW"/>
</dbReference>
<dbReference type="InterPro" id="IPR036864">
    <property type="entry name" value="Zn2-C6_fun-type_DNA-bd_sf"/>
</dbReference>